<accession>A0ABY7M3V9</accession>
<keyword evidence="4" id="KW-0819">tRNA processing</keyword>
<organism evidence="7 8">
    <name type="scientific">Candidatus Phytoplasma sacchari</name>
    <dbReference type="NCBI Taxonomy" id="2609813"/>
    <lineage>
        <taxon>Bacteria</taxon>
        <taxon>Bacillati</taxon>
        <taxon>Mycoplasmatota</taxon>
        <taxon>Mollicutes</taxon>
        <taxon>Acholeplasmatales</taxon>
        <taxon>Acholeplasmataceae</taxon>
        <taxon>Candidatus Phytoplasma</taxon>
        <taxon>16SrXI (Rice yellow dwarf group)</taxon>
    </lineage>
</organism>
<evidence type="ECO:0000256" key="1">
    <source>
        <dbReference type="ARBA" id="ARBA00000385"/>
    </source>
</evidence>
<keyword evidence="8" id="KW-1185">Reference proteome</keyword>
<evidence type="ECO:0000259" key="6">
    <source>
        <dbReference type="Pfam" id="PF01509"/>
    </source>
</evidence>
<dbReference type="InterPro" id="IPR002501">
    <property type="entry name" value="PsdUridine_synth_N"/>
</dbReference>
<dbReference type="PANTHER" id="PTHR13767:SF2">
    <property type="entry name" value="PSEUDOURIDYLATE SYNTHASE TRUB1"/>
    <property type="match status" value="1"/>
</dbReference>
<gene>
    <name evidence="7" type="ORF">O7R10_01655</name>
</gene>
<dbReference type="Pfam" id="PF01509">
    <property type="entry name" value="TruB_N"/>
    <property type="match status" value="1"/>
</dbReference>
<reference evidence="7" key="1">
    <citation type="submission" date="2022-12" db="EMBL/GenBank/DDBJ databases">
        <title>Genomic Characterization of Candidatus Phytoplasma sacchari in China.</title>
        <authorList>
            <person name="Zhang R.-Y."/>
        </authorList>
    </citation>
    <scope>NUCLEOTIDE SEQUENCE [LARGE SCALE GENOMIC DNA]</scope>
    <source>
        <strain evidence="7">SCWL1</strain>
    </source>
</reference>
<dbReference type="EC" id="5.4.99.25" evidence="3"/>
<protein>
    <recommendedName>
        <fullName evidence="3">tRNA pseudouridine(55) synthase</fullName>
        <ecNumber evidence="3">5.4.99.25</ecNumber>
    </recommendedName>
</protein>
<evidence type="ECO:0000313" key="8">
    <source>
        <dbReference type="Proteomes" id="UP001210120"/>
    </source>
</evidence>
<dbReference type="InterPro" id="IPR020103">
    <property type="entry name" value="PsdUridine_synth_cat_dom_sf"/>
</dbReference>
<dbReference type="PANTHER" id="PTHR13767">
    <property type="entry name" value="TRNA-PSEUDOURIDINE SYNTHASE"/>
    <property type="match status" value="1"/>
</dbReference>
<dbReference type="Gene3D" id="3.30.2350.10">
    <property type="entry name" value="Pseudouridine synthase"/>
    <property type="match status" value="1"/>
</dbReference>
<name>A0ABY7M3V9_9MOLU</name>
<comment type="similarity">
    <text evidence="2">Belongs to the pseudouridine synthase TruB family. Type 1 subfamily.</text>
</comment>
<evidence type="ECO:0000256" key="3">
    <source>
        <dbReference type="ARBA" id="ARBA00012787"/>
    </source>
</evidence>
<keyword evidence="5" id="KW-0413">Isomerase</keyword>
<evidence type="ECO:0000313" key="7">
    <source>
        <dbReference type="EMBL" id="WBL31296.1"/>
    </source>
</evidence>
<dbReference type="SUPFAM" id="SSF55120">
    <property type="entry name" value="Pseudouridine synthase"/>
    <property type="match status" value="1"/>
</dbReference>
<evidence type="ECO:0000256" key="5">
    <source>
        <dbReference type="ARBA" id="ARBA00023235"/>
    </source>
</evidence>
<dbReference type="Proteomes" id="UP001210120">
    <property type="component" value="Chromosome"/>
</dbReference>
<dbReference type="EMBL" id="CP115156">
    <property type="protein sequence ID" value="WBL31296.1"/>
    <property type="molecule type" value="Genomic_DNA"/>
</dbReference>
<feature type="domain" description="Pseudouridine synthase II N-terminal" evidence="6">
    <location>
        <begin position="23"/>
        <end position="92"/>
    </location>
</feature>
<evidence type="ECO:0000256" key="2">
    <source>
        <dbReference type="ARBA" id="ARBA00005642"/>
    </source>
</evidence>
<dbReference type="InterPro" id="IPR014780">
    <property type="entry name" value="tRNA_psdUridine_synth_TruB"/>
</dbReference>
<evidence type="ECO:0000256" key="4">
    <source>
        <dbReference type="ARBA" id="ARBA00022694"/>
    </source>
</evidence>
<comment type="catalytic activity">
    <reaction evidence="1">
        <text>uridine(55) in tRNA = pseudouridine(55) in tRNA</text>
        <dbReference type="Rhea" id="RHEA:42532"/>
        <dbReference type="Rhea" id="RHEA-COMP:10101"/>
        <dbReference type="Rhea" id="RHEA-COMP:10102"/>
        <dbReference type="ChEBI" id="CHEBI:65314"/>
        <dbReference type="ChEBI" id="CHEBI:65315"/>
        <dbReference type="EC" id="5.4.99.25"/>
    </reaction>
</comment>
<sequence length="97" mass="11265">MEGFFLVYKKKGMSSHNTIKKIKQKFNLTKVGHTGTLDPFAEGLLIVLVNSFTKLAFLFENLNKIYEGIMIFHKYYDTLECEKETLISSELTNHTQR</sequence>
<proteinExistence type="inferred from homology"/>